<dbReference type="SUPFAM" id="SSF52499">
    <property type="entry name" value="Isochorismatase-like hydrolases"/>
    <property type="match status" value="1"/>
</dbReference>
<name>A0A0K9GPD4_9BACI</name>
<accession>A0A0K9GPD4</accession>
<dbReference type="STRING" id="1679170.AC625_00050"/>
<evidence type="ECO:0000313" key="4">
    <source>
        <dbReference type="EMBL" id="KMY48132.1"/>
    </source>
</evidence>
<feature type="domain" description="Isochorismatase-like" evidence="3">
    <location>
        <begin position="9"/>
        <end position="169"/>
    </location>
</feature>
<dbReference type="PATRIC" id="fig|1679170.3.peg.9"/>
<evidence type="ECO:0000313" key="5">
    <source>
        <dbReference type="Proteomes" id="UP000037146"/>
    </source>
</evidence>
<organism evidence="4 5">
    <name type="scientific">Peribacillus loiseleuriae</name>
    <dbReference type="NCBI Taxonomy" id="1679170"/>
    <lineage>
        <taxon>Bacteria</taxon>
        <taxon>Bacillati</taxon>
        <taxon>Bacillota</taxon>
        <taxon>Bacilli</taxon>
        <taxon>Bacillales</taxon>
        <taxon>Bacillaceae</taxon>
        <taxon>Peribacillus</taxon>
    </lineage>
</organism>
<dbReference type="Pfam" id="PF00857">
    <property type="entry name" value="Isochorismatase"/>
    <property type="match status" value="1"/>
</dbReference>
<evidence type="ECO:0000259" key="3">
    <source>
        <dbReference type="Pfam" id="PF00857"/>
    </source>
</evidence>
<dbReference type="GO" id="GO:0016787">
    <property type="term" value="F:hydrolase activity"/>
    <property type="evidence" value="ECO:0007669"/>
    <property type="project" value="UniProtKB-KW"/>
</dbReference>
<evidence type="ECO:0000256" key="1">
    <source>
        <dbReference type="ARBA" id="ARBA00006336"/>
    </source>
</evidence>
<dbReference type="PANTHER" id="PTHR43540:SF6">
    <property type="entry name" value="ISOCHORISMATASE-LIKE DOMAIN-CONTAINING PROTEIN"/>
    <property type="match status" value="1"/>
</dbReference>
<keyword evidence="2" id="KW-0378">Hydrolase</keyword>
<dbReference type="AlphaFoldDB" id="A0A0K9GPD4"/>
<sequence length="177" mass="20328">MNQEKPQQALLIIDMINDFKFQNGDMLLQHTIPIIQPIITLKNICKAKGYPIIYINDHYNLWQANYDKIIALCKNEKNIQIIEQIIPEEDDYFLIKPKHSAFYGTALHILLHHLGVNRLAITGIAGNICVLFTANDAYMREYPLWVPENCLASASNDDNQYALTMMKNVLKAQIEPV</sequence>
<evidence type="ECO:0000256" key="2">
    <source>
        <dbReference type="ARBA" id="ARBA00022801"/>
    </source>
</evidence>
<gene>
    <name evidence="4" type="ORF">AC625_00050</name>
</gene>
<dbReference type="CDD" id="cd00431">
    <property type="entry name" value="cysteine_hydrolases"/>
    <property type="match status" value="1"/>
</dbReference>
<dbReference type="RefSeq" id="WP_049679464.1">
    <property type="nucleotide sequence ID" value="NZ_JBNNUY010000025.1"/>
</dbReference>
<proteinExistence type="inferred from homology"/>
<protein>
    <submittedName>
        <fullName evidence="4">Isochorismatase</fullName>
    </submittedName>
</protein>
<reference evidence="5" key="1">
    <citation type="submission" date="2015-07" db="EMBL/GenBank/DDBJ databases">
        <title>Genome sequencing project for genomic taxonomy and phylogenomics of Bacillus-like bacteria.</title>
        <authorList>
            <person name="Liu B."/>
            <person name="Wang J."/>
            <person name="Zhu Y."/>
            <person name="Liu G."/>
            <person name="Chen Q."/>
            <person name="Chen Z."/>
            <person name="Lan J."/>
            <person name="Che J."/>
            <person name="Ge C."/>
            <person name="Shi H."/>
            <person name="Pan Z."/>
            <person name="Liu X."/>
        </authorList>
    </citation>
    <scope>NUCLEOTIDE SEQUENCE [LARGE SCALE GENOMIC DNA]</scope>
    <source>
        <strain evidence="5">FJAT-27997</strain>
    </source>
</reference>
<keyword evidence="5" id="KW-1185">Reference proteome</keyword>
<dbReference type="Gene3D" id="3.40.50.850">
    <property type="entry name" value="Isochorismatase-like"/>
    <property type="match status" value="1"/>
</dbReference>
<dbReference type="InterPro" id="IPR036380">
    <property type="entry name" value="Isochorismatase-like_sf"/>
</dbReference>
<dbReference type="OrthoDB" id="4305745at2"/>
<dbReference type="InterPro" id="IPR000868">
    <property type="entry name" value="Isochorismatase-like_dom"/>
</dbReference>
<dbReference type="Proteomes" id="UP000037146">
    <property type="component" value="Unassembled WGS sequence"/>
</dbReference>
<comment type="similarity">
    <text evidence="1">Belongs to the isochorismatase family.</text>
</comment>
<dbReference type="InterPro" id="IPR050272">
    <property type="entry name" value="Isochorismatase-like_hydrls"/>
</dbReference>
<dbReference type="EMBL" id="LFZW01000001">
    <property type="protein sequence ID" value="KMY48132.1"/>
    <property type="molecule type" value="Genomic_DNA"/>
</dbReference>
<dbReference type="PANTHER" id="PTHR43540">
    <property type="entry name" value="PEROXYUREIDOACRYLATE/UREIDOACRYLATE AMIDOHYDROLASE-RELATED"/>
    <property type="match status" value="1"/>
</dbReference>
<comment type="caution">
    <text evidence="4">The sequence shown here is derived from an EMBL/GenBank/DDBJ whole genome shotgun (WGS) entry which is preliminary data.</text>
</comment>